<feature type="signal peptide" evidence="11">
    <location>
        <begin position="1"/>
        <end position="23"/>
    </location>
</feature>
<comment type="caution">
    <text evidence="14">The sequence shown here is derived from an EMBL/GenBank/DDBJ whole genome shotgun (WGS) entry which is preliminary data.</text>
</comment>
<evidence type="ECO:0000256" key="7">
    <source>
        <dbReference type="ARBA" id="ARBA00023136"/>
    </source>
</evidence>
<evidence type="ECO:0000256" key="3">
    <source>
        <dbReference type="ARBA" id="ARBA00007898"/>
    </source>
</evidence>
<keyword evidence="14" id="KW-0132">Cell division</keyword>
<evidence type="ECO:0000259" key="12">
    <source>
        <dbReference type="Pfam" id="PF00905"/>
    </source>
</evidence>
<feature type="region of interest" description="Disordered" evidence="10">
    <location>
        <begin position="107"/>
        <end position="142"/>
    </location>
</feature>
<dbReference type="GO" id="GO:0046677">
    <property type="term" value="P:response to antibiotic"/>
    <property type="evidence" value="ECO:0007669"/>
    <property type="project" value="UniProtKB-UniRule"/>
</dbReference>
<comment type="subcellular location">
    <subcellularLocation>
        <location evidence="1">Membrane</location>
    </subcellularLocation>
</comment>
<dbReference type="EMBL" id="BJLP01000008">
    <property type="protein sequence ID" value="GEA80315.1"/>
    <property type="molecule type" value="Genomic_DNA"/>
</dbReference>
<comment type="similarity">
    <text evidence="2">Belongs to the transpeptidase family.</text>
</comment>
<keyword evidence="5 11" id="KW-0732">Signal</keyword>
<dbReference type="GO" id="GO:0017001">
    <property type="term" value="P:antibiotic catabolic process"/>
    <property type="evidence" value="ECO:0007669"/>
    <property type="project" value="InterPro"/>
</dbReference>
<evidence type="ECO:0000256" key="11">
    <source>
        <dbReference type="SAM" id="SignalP"/>
    </source>
</evidence>
<dbReference type="PROSITE" id="PS51257">
    <property type="entry name" value="PROKAR_LIPOPROTEIN"/>
    <property type="match status" value="1"/>
</dbReference>
<dbReference type="Pfam" id="PF03717">
    <property type="entry name" value="PBP_dimer"/>
    <property type="match status" value="1"/>
</dbReference>
<evidence type="ECO:0000256" key="2">
    <source>
        <dbReference type="ARBA" id="ARBA00007171"/>
    </source>
</evidence>
<evidence type="ECO:0000313" key="14">
    <source>
        <dbReference type="EMBL" id="GEA80315.1"/>
    </source>
</evidence>
<accession>A0A4Y3KBC4</accession>
<dbReference type="EC" id="3.5.2.6" evidence="4 9"/>
<dbReference type="Pfam" id="PF00905">
    <property type="entry name" value="Transpeptidase"/>
    <property type="match status" value="1"/>
</dbReference>
<dbReference type="GO" id="GO:0008800">
    <property type="term" value="F:beta-lactamase activity"/>
    <property type="evidence" value="ECO:0007669"/>
    <property type="project" value="UniProtKB-UniRule"/>
</dbReference>
<dbReference type="InterPro" id="IPR001460">
    <property type="entry name" value="PCN-bd_Tpept"/>
</dbReference>
<dbReference type="InterPro" id="IPR005311">
    <property type="entry name" value="PBP_dimer"/>
</dbReference>
<dbReference type="InterPro" id="IPR012338">
    <property type="entry name" value="Beta-lactam/transpept-like"/>
</dbReference>
<dbReference type="PROSITE" id="PS00337">
    <property type="entry name" value="BETA_LACTAMASE_D"/>
    <property type="match status" value="1"/>
</dbReference>
<evidence type="ECO:0000256" key="4">
    <source>
        <dbReference type="ARBA" id="ARBA00012865"/>
    </source>
</evidence>
<evidence type="ECO:0000256" key="6">
    <source>
        <dbReference type="ARBA" id="ARBA00022801"/>
    </source>
</evidence>
<dbReference type="GO" id="GO:0071972">
    <property type="term" value="F:peptidoglycan L,D-transpeptidase activity"/>
    <property type="evidence" value="ECO:0007669"/>
    <property type="project" value="TreeGrafter"/>
</dbReference>
<dbReference type="PANTHER" id="PTHR30627:SF24">
    <property type="entry name" value="PENICILLIN-BINDING PROTEIN 4B"/>
    <property type="match status" value="1"/>
</dbReference>
<evidence type="ECO:0000256" key="9">
    <source>
        <dbReference type="RuleBase" id="RU361140"/>
    </source>
</evidence>
<evidence type="ECO:0000256" key="1">
    <source>
        <dbReference type="ARBA" id="ARBA00004370"/>
    </source>
</evidence>
<dbReference type="SUPFAM" id="SSF56601">
    <property type="entry name" value="beta-lactamase/transpeptidase-like"/>
    <property type="match status" value="1"/>
</dbReference>
<feature type="chain" id="PRO_5039047527" description="Beta-lactamase" evidence="11">
    <location>
        <begin position="24"/>
        <end position="713"/>
    </location>
</feature>
<keyword evidence="15" id="KW-1185">Reference proteome</keyword>
<evidence type="ECO:0000256" key="10">
    <source>
        <dbReference type="SAM" id="MobiDB-lite"/>
    </source>
</evidence>
<dbReference type="InterPro" id="IPR002137">
    <property type="entry name" value="Beta-lactam_class-D_AS"/>
</dbReference>
<dbReference type="PANTHER" id="PTHR30627">
    <property type="entry name" value="PEPTIDOGLYCAN D,D-TRANSPEPTIDASE"/>
    <property type="match status" value="1"/>
</dbReference>
<dbReference type="GO" id="GO:0008658">
    <property type="term" value="F:penicillin binding"/>
    <property type="evidence" value="ECO:0007669"/>
    <property type="project" value="InterPro"/>
</dbReference>
<evidence type="ECO:0000256" key="8">
    <source>
        <dbReference type="ARBA" id="ARBA00023251"/>
    </source>
</evidence>
<dbReference type="InterPro" id="IPR050515">
    <property type="entry name" value="Beta-lactam/transpept"/>
</dbReference>
<dbReference type="AlphaFoldDB" id="A0A4Y3KBC4"/>
<organism evidence="14 15">
    <name type="scientific">Cellulomonas uda</name>
    <dbReference type="NCBI Taxonomy" id="1714"/>
    <lineage>
        <taxon>Bacteria</taxon>
        <taxon>Bacillati</taxon>
        <taxon>Actinomycetota</taxon>
        <taxon>Actinomycetes</taxon>
        <taxon>Micrococcales</taxon>
        <taxon>Cellulomonadaceae</taxon>
        <taxon>Cellulomonas</taxon>
    </lineage>
</organism>
<keyword evidence="6 9" id="KW-0378">Hydrolase</keyword>
<sequence>MRTARGVAAVGVAALLASAGLTACTASPPGPQDAAQALATALQGGDLADVTLDGATPQQARQQREEAFEQVVDAFGKDALTVTLVSAQEHEDDDAVADAVLRWTWRAGGRAPGGEPTGDADEPDAATTPAGPDGPDGGAAAGAARDWTYETTARLQRDDEDVWHTTWAPALLAPDLAADEQIVVTREAPERADVLGAGDEVLVEARDVYRIGIDKTFLPADEAGAAARGLAAALDLDADAYAARVESAGERAFVEAIVVRADDGYYDVSALRELPGVNAVADSIPLAPTRTFARPILGTVGAATAEIIEKSDGAVQAGDLTGLSGLQRQHEQQLRGTPGLRIEARAVEGSPREGEVRALFTVPPVPGEPLRTTLDSLVQQSAESILADVGPASAIVAIRPSTGEVIAAASGPGGGGMSTATLGQYAPGSTFKVVSALALLRAGMTPDSELTCADGVTVDGRRFDNFPDYPADALGEVPLRTAFAHSCNTAFIGARDEAPQDAVVDAAGSLGLLPAQSLGFASFLGAVPSESDGTDHAATMIGQGRVLASPLGMAVVAASVAAGRTVTPVLVVDGATGAAGGSGSADDADTAADATDDEATSGDEESGSASEEPRPHVDLTADEGAALRALMRGVVTEGGAGFLKDVAGPDVLAKTGTAQFGPVDALKNHVWMIAVQGDLAVAVFVDEGEYGSTTAGPLLTRFLTSPPVVALER</sequence>
<reference evidence="14 15" key="1">
    <citation type="submission" date="2019-06" db="EMBL/GenBank/DDBJ databases">
        <title>Whole genome shotgun sequence of Cellulomonas uda NBRC 3747.</title>
        <authorList>
            <person name="Hosoyama A."/>
            <person name="Uohara A."/>
            <person name="Ohji S."/>
            <person name="Ichikawa N."/>
        </authorList>
    </citation>
    <scope>NUCLEOTIDE SEQUENCE [LARGE SCALE GENOMIC DNA]</scope>
    <source>
        <strain evidence="14 15">NBRC 3747</strain>
    </source>
</reference>
<keyword evidence="14" id="KW-0131">Cell cycle</keyword>
<comment type="catalytic activity">
    <reaction evidence="9">
        <text>a beta-lactam + H2O = a substituted beta-amino acid</text>
        <dbReference type="Rhea" id="RHEA:20401"/>
        <dbReference type="ChEBI" id="CHEBI:15377"/>
        <dbReference type="ChEBI" id="CHEBI:35627"/>
        <dbReference type="ChEBI" id="CHEBI:140347"/>
        <dbReference type="EC" id="3.5.2.6"/>
    </reaction>
</comment>
<dbReference type="SUPFAM" id="SSF56519">
    <property type="entry name" value="Penicillin binding protein dimerisation domain"/>
    <property type="match status" value="1"/>
</dbReference>
<keyword evidence="8 9" id="KW-0046">Antibiotic resistance</keyword>
<feature type="region of interest" description="Disordered" evidence="10">
    <location>
        <begin position="577"/>
        <end position="617"/>
    </location>
</feature>
<feature type="domain" description="Penicillin-binding protein transpeptidase" evidence="12">
    <location>
        <begin position="394"/>
        <end position="701"/>
    </location>
</feature>
<evidence type="ECO:0000313" key="15">
    <source>
        <dbReference type="Proteomes" id="UP000315842"/>
    </source>
</evidence>
<dbReference type="Gene3D" id="3.90.1310.10">
    <property type="entry name" value="Penicillin-binding protein 2a (Domain 2)"/>
    <property type="match status" value="1"/>
</dbReference>
<dbReference type="Gene3D" id="3.40.710.10">
    <property type="entry name" value="DD-peptidase/beta-lactamase superfamily"/>
    <property type="match status" value="1"/>
</dbReference>
<feature type="compositionally biased region" description="Acidic residues" evidence="10">
    <location>
        <begin position="586"/>
        <end position="606"/>
    </location>
</feature>
<protein>
    <recommendedName>
        <fullName evidence="4 9">Beta-lactamase</fullName>
        <ecNumber evidence="4 9">3.5.2.6</ecNumber>
    </recommendedName>
</protein>
<feature type="domain" description="Penicillin-binding protein dimerisation" evidence="13">
    <location>
        <begin position="188"/>
        <end position="350"/>
    </location>
</feature>
<dbReference type="GO" id="GO:0005886">
    <property type="term" value="C:plasma membrane"/>
    <property type="evidence" value="ECO:0007669"/>
    <property type="project" value="TreeGrafter"/>
</dbReference>
<proteinExistence type="inferred from homology"/>
<keyword evidence="7" id="KW-0472">Membrane</keyword>
<gene>
    <name evidence="14" type="ORF">CUD01_07590</name>
</gene>
<comment type="similarity">
    <text evidence="3 9">Belongs to the class-D beta-lactamase family.</text>
</comment>
<dbReference type="InterPro" id="IPR036138">
    <property type="entry name" value="PBP_dimer_sf"/>
</dbReference>
<name>A0A4Y3KBC4_CELUD</name>
<dbReference type="GO" id="GO:0071555">
    <property type="term" value="P:cell wall organization"/>
    <property type="evidence" value="ECO:0007669"/>
    <property type="project" value="TreeGrafter"/>
</dbReference>
<dbReference type="Proteomes" id="UP000315842">
    <property type="component" value="Unassembled WGS sequence"/>
</dbReference>
<dbReference type="RefSeq" id="WP_244937643.1">
    <property type="nucleotide sequence ID" value="NZ_BJLP01000008.1"/>
</dbReference>
<evidence type="ECO:0000259" key="13">
    <source>
        <dbReference type="Pfam" id="PF03717"/>
    </source>
</evidence>
<dbReference type="GO" id="GO:0051301">
    <property type="term" value="P:cell division"/>
    <property type="evidence" value="ECO:0007669"/>
    <property type="project" value="UniProtKB-KW"/>
</dbReference>
<evidence type="ECO:0000256" key="5">
    <source>
        <dbReference type="ARBA" id="ARBA00022729"/>
    </source>
</evidence>